<gene>
    <name evidence="2" type="ORF">SAMN05192553_104375</name>
</gene>
<dbReference type="Pfam" id="PF13470">
    <property type="entry name" value="PIN_3"/>
    <property type="match status" value="1"/>
</dbReference>
<dbReference type="AlphaFoldDB" id="A0A1H6ZC10"/>
<dbReference type="InterPro" id="IPR002716">
    <property type="entry name" value="PIN_dom"/>
</dbReference>
<evidence type="ECO:0000313" key="3">
    <source>
        <dbReference type="Proteomes" id="UP000199403"/>
    </source>
</evidence>
<evidence type="ECO:0000259" key="1">
    <source>
        <dbReference type="Pfam" id="PF13470"/>
    </source>
</evidence>
<sequence>MRNGRRIILDTNIWVSYIIGRKLDEITKLILDHNLIVFSCNELEEELEEVLSRDKFTKVLHFKPDFY</sequence>
<protein>
    <recommendedName>
        <fullName evidence="1">PIN domain-containing protein</fullName>
    </recommendedName>
</protein>
<evidence type="ECO:0000313" key="2">
    <source>
        <dbReference type="EMBL" id="SEJ50951.1"/>
    </source>
</evidence>
<keyword evidence="3" id="KW-1185">Reference proteome</keyword>
<name>A0A1H6ZC10_9BACT</name>
<proteinExistence type="predicted"/>
<dbReference type="InterPro" id="IPR002850">
    <property type="entry name" value="PIN_toxin-like"/>
</dbReference>
<dbReference type="Proteomes" id="UP000199403">
    <property type="component" value="Unassembled WGS sequence"/>
</dbReference>
<accession>A0A1H6ZC10</accession>
<organism evidence="2 3">
    <name type="scientific">Cyclobacterium xiamenense</name>
    <dbReference type="NCBI Taxonomy" id="1297121"/>
    <lineage>
        <taxon>Bacteria</taxon>
        <taxon>Pseudomonadati</taxon>
        <taxon>Bacteroidota</taxon>
        <taxon>Cytophagia</taxon>
        <taxon>Cytophagales</taxon>
        <taxon>Cyclobacteriaceae</taxon>
        <taxon>Cyclobacterium</taxon>
    </lineage>
</organism>
<reference evidence="3" key="1">
    <citation type="submission" date="2016-10" db="EMBL/GenBank/DDBJ databases">
        <authorList>
            <person name="Varghese N."/>
            <person name="Submissions S."/>
        </authorList>
    </citation>
    <scope>NUCLEOTIDE SEQUENCE [LARGE SCALE GENOMIC DNA]</scope>
    <source>
        <strain evidence="3">IBRC-M 10761</strain>
    </source>
</reference>
<feature type="domain" description="PIN" evidence="1">
    <location>
        <begin position="6"/>
        <end position="57"/>
    </location>
</feature>
<dbReference type="EMBL" id="FNZH01000004">
    <property type="protein sequence ID" value="SEJ50951.1"/>
    <property type="molecule type" value="Genomic_DNA"/>
</dbReference>
<dbReference type="OrthoDB" id="597986at2"/>
<dbReference type="NCBIfam" id="TIGR00305">
    <property type="entry name" value="putative toxin-antitoxin system toxin component, PIN family"/>
    <property type="match status" value="1"/>
</dbReference>